<evidence type="ECO:0000313" key="1">
    <source>
        <dbReference type="EMBL" id="RDH28197.1"/>
    </source>
</evidence>
<proteinExistence type="predicted"/>
<accession>A0A3F3PMP5</accession>
<dbReference type="GeneID" id="38136387"/>
<dbReference type="EMBL" id="KZ852079">
    <property type="protein sequence ID" value="RDH28197.1"/>
    <property type="molecule type" value="Genomic_DNA"/>
</dbReference>
<dbReference type="AlphaFoldDB" id="A0A3F3PMP5"/>
<dbReference type="Proteomes" id="UP000253729">
    <property type="component" value="Unassembled WGS sequence"/>
</dbReference>
<organism evidence="1 2">
    <name type="scientific">Aspergillus welwitschiae</name>
    <dbReference type="NCBI Taxonomy" id="1341132"/>
    <lineage>
        <taxon>Eukaryota</taxon>
        <taxon>Fungi</taxon>
        <taxon>Dikarya</taxon>
        <taxon>Ascomycota</taxon>
        <taxon>Pezizomycotina</taxon>
        <taxon>Eurotiomycetes</taxon>
        <taxon>Eurotiomycetidae</taxon>
        <taxon>Eurotiales</taxon>
        <taxon>Aspergillaceae</taxon>
        <taxon>Aspergillus</taxon>
        <taxon>Aspergillus subgen. Circumdati</taxon>
    </lineage>
</organism>
<evidence type="ECO:0000313" key="2">
    <source>
        <dbReference type="Proteomes" id="UP000253729"/>
    </source>
</evidence>
<dbReference type="RefSeq" id="XP_026621219.1">
    <property type="nucleotide sequence ID" value="XM_026768031.1"/>
</dbReference>
<name>A0A3F3PMP5_9EURO</name>
<sequence length="155" mass="18466">MKNIYFLPEPRAFPRSRIRCKIRRKYWPYKVEAFQPCSQRVHFLLGDPSERNLDWILITSSSGPAFFVETPLFSPWFHGNCPCFLLFHDPCRVESRNASRMCDDIVTVFPCMFIKRLNYPIDIRISPRNPRFRSHSRIITTQFRLYKIIMAGSRS</sequence>
<reference evidence="1 2" key="1">
    <citation type="submission" date="2018-07" db="EMBL/GenBank/DDBJ databases">
        <title>The genomes of Aspergillus section Nigri reveals drivers in fungal speciation.</title>
        <authorList>
            <consortium name="DOE Joint Genome Institute"/>
            <person name="Vesth T.C."/>
            <person name="Nybo J."/>
            <person name="Theobald S."/>
            <person name="Brandl J."/>
            <person name="Frisvad J.C."/>
            <person name="Nielsen K.F."/>
            <person name="Lyhne E.K."/>
            <person name="Kogle M.E."/>
            <person name="Kuo A."/>
            <person name="Riley R."/>
            <person name="Clum A."/>
            <person name="Nolan M."/>
            <person name="Lipzen A."/>
            <person name="Salamov A."/>
            <person name="Henrissat B."/>
            <person name="Wiebenga A."/>
            <person name="De vries R.P."/>
            <person name="Grigoriev I.V."/>
            <person name="Mortensen U.H."/>
            <person name="Andersen M.R."/>
            <person name="Baker S.E."/>
        </authorList>
    </citation>
    <scope>NUCLEOTIDE SEQUENCE [LARGE SCALE GENOMIC DNA]</scope>
    <source>
        <strain evidence="1 2">CBS 139.54b</strain>
    </source>
</reference>
<gene>
    <name evidence="1" type="ORF">BDQ94DRAFT_152746</name>
</gene>
<protein>
    <submittedName>
        <fullName evidence="1">Uncharacterized protein</fullName>
    </submittedName>
</protein>
<keyword evidence="2" id="KW-1185">Reference proteome</keyword>